<name>A0A3S1C220_ANAVA</name>
<proteinExistence type="predicted"/>
<organism evidence="1 2">
    <name type="scientific">Trichormus variabilis SAG 1403-4b</name>
    <dbReference type="NCBI Taxonomy" id="447716"/>
    <lineage>
        <taxon>Bacteria</taxon>
        <taxon>Bacillati</taxon>
        <taxon>Cyanobacteriota</taxon>
        <taxon>Cyanophyceae</taxon>
        <taxon>Nostocales</taxon>
        <taxon>Nostocaceae</taxon>
        <taxon>Trichormus</taxon>
    </lineage>
</organism>
<protein>
    <recommendedName>
        <fullName evidence="3">Filamentous haemagglutinin FhaB/tRNA nuclease CdiA-like TPS domain-containing protein</fullName>
    </recommendedName>
</protein>
<dbReference type="AlphaFoldDB" id="A0A3S1C220"/>
<reference evidence="1 2" key="1">
    <citation type="journal article" date="2019" name="Genome Biol. Evol.">
        <title>Day and night: Metabolic profiles and evolutionary relationships of six axenic non-marine cyanobacteria.</title>
        <authorList>
            <person name="Will S.E."/>
            <person name="Henke P."/>
            <person name="Boedeker C."/>
            <person name="Huang S."/>
            <person name="Brinkmann H."/>
            <person name="Rohde M."/>
            <person name="Jarek M."/>
            <person name="Friedl T."/>
            <person name="Seufert S."/>
            <person name="Schumacher M."/>
            <person name="Overmann J."/>
            <person name="Neumann-Schaal M."/>
            <person name="Petersen J."/>
        </authorList>
    </citation>
    <scope>NUCLEOTIDE SEQUENCE [LARGE SCALE GENOMIC DNA]</scope>
    <source>
        <strain evidence="1 2">SAG 1403-4b</strain>
    </source>
</reference>
<gene>
    <name evidence="1" type="ORF">DSM107003_41040</name>
</gene>
<evidence type="ECO:0008006" key="3">
    <source>
        <dbReference type="Google" id="ProtNLM"/>
    </source>
</evidence>
<evidence type="ECO:0000313" key="2">
    <source>
        <dbReference type="Proteomes" id="UP000276103"/>
    </source>
</evidence>
<dbReference type="Proteomes" id="UP000276103">
    <property type="component" value="Unassembled WGS sequence"/>
</dbReference>
<keyword evidence="2" id="KW-1185">Reference proteome</keyword>
<dbReference type="Gene3D" id="2.160.20.10">
    <property type="entry name" value="Single-stranded right-handed beta-helix, Pectin lyase-like"/>
    <property type="match status" value="3"/>
</dbReference>
<comment type="caution">
    <text evidence="1">The sequence shown here is derived from an EMBL/GenBank/DDBJ whole genome shotgun (WGS) entry which is preliminary data.</text>
</comment>
<dbReference type="InterPro" id="IPR012334">
    <property type="entry name" value="Pectin_lyas_fold"/>
</dbReference>
<dbReference type="InterPro" id="IPR011050">
    <property type="entry name" value="Pectin_lyase_fold/virulence"/>
</dbReference>
<dbReference type="SUPFAM" id="SSF51126">
    <property type="entry name" value="Pectin lyase-like"/>
    <property type="match status" value="5"/>
</dbReference>
<sequence>MTSGAVGKGGDIDITTGSLSLSNGAQLTVTTFGTGDAGTVKIKAADTVKFDRGSAFSRVGQGAVGNAGGIDITTGSLSLTNGARLNASTSGSGDAGSININATKDVLFDGVNGSTSALTNVEEGAKGNAGNVNITANSLSVTNGALLESRTRGTGNAGTVKIKATDLVSFDKSSALSRVELGAVGNAGDIDITTGSLSLTNDARLSASSSGQGNAGTIKVNATGEVKFDGSYATSQVTSRGNGNAGGIDITTGSLSVTNGAQLSATTFGKGDAGTVKIKATDTVKFDGVSNGFSSGAFSQVTSGAVGKGGDIDITTGSLLLTNDARLSASSNGEGDAGTIKVNATGEVKFDSNSRAVSQLGLGAVGNAGGIDITTGSLSVINGAQLSATTFGTGDAGTVKIKATDTVSFNRGSAFSTVGLGAVGNAGGIDITAGSLSVTNGARLNASTRGKGDAGSININATKDVLFDSVNGSTSALTNVEEGAKGNAGNVNITANSLSVTNGALLESRTRGTGNAGSVNINATKDVLFDGNNRLFNSGAFIGVEATAQGSGGNIDIIAETVTVKNNAQISASTLGQGDAGSITVKANTFTAANGGQLLSTTSNAANAGNINLKIRDHITLTGTNTGLFANTEKGSSGDSGSIFIDPQTLIIQDGAKIAVNSQGSGKGGNISLQAGNLTLDNNAFITAETSSSQGGEINLQIQDLLLLRRNSQITATAGTAGAGGDGGNIKINSPFIIAFPKENSDITANAFQGNGGKININTNAIFGLELRPQLTPRSDITASSQFGLAGDVQINTPDVDPTSGLIELPGNLVDAESLVGTDICSDKQIAKNNSFVITGKGGLPADSDEFISNSPGLVEWATRSKKQERTPLVMRQQERINNQPQNSTKRVIQQAQGWLIGADGKIIFTTAAPNVILQSSALNHPDCHATSTN</sequence>
<evidence type="ECO:0000313" key="1">
    <source>
        <dbReference type="EMBL" id="RUS93868.1"/>
    </source>
</evidence>
<accession>A0A3S1C220</accession>
<dbReference type="EMBL" id="RSCM01000016">
    <property type="protein sequence ID" value="RUS93868.1"/>
    <property type="molecule type" value="Genomic_DNA"/>
</dbReference>